<dbReference type="SMART" id="SM00184">
    <property type="entry name" value="RING"/>
    <property type="match status" value="1"/>
</dbReference>
<feature type="region of interest" description="Disordered" evidence="7">
    <location>
        <begin position="620"/>
        <end position="661"/>
    </location>
</feature>
<evidence type="ECO:0000256" key="2">
    <source>
        <dbReference type="ARBA" id="ARBA00022490"/>
    </source>
</evidence>
<dbReference type="PANTHER" id="PTHR12983">
    <property type="entry name" value="RING FINGER 10 FAMILY MEMBER"/>
    <property type="match status" value="1"/>
</dbReference>
<reference evidence="9" key="1">
    <citation type="submission" date="2014-03" db="EMBL/GenBank/DDBJ databases">
        <authorList>
            <person name="Casaregola S."/>
        </authorList>
    </citation>
    <scope>NUCLEOTIDE SEQUENCE [LARGE SCALE GENOMIC DNA]</scope>
    <source>
        <strain evidence="9">CLIB 918</strain>
    </source>
</reference>
<evidence type="ECO:0000313" key="10">
    <source>
        <dbReference type="Proteomes" id="UP000242525"/>
    </source>
</evidence>
<dbReference type="GO" id="GO:0008270">
    <property type="term" value="F:zinc ion binding"/>
    <property type="evidence" value="ECO:0007669"/>
    <property type="project" value="UniProtKB-KW"/>
</dbReference>
<name>A0A0J9X5V9_GEOCN</name>
<keyword evidence="2" id="KW-0963">Cytoplasm</keyword>
<feature type="region of interest" description="Disordered" evidence="7">
    <location>
        <begin position="108"/>
        <end position="168"/>
    </location>
</feature>
<dbReference type="GO" id="GO:0045944">
    <property type="term" value="P:positive regulation of transcription by RNA polymerase II"/>
    <property type="evidence" value="ECO:0007669"/>
    <property type="project" value="TreeGrafter"/>
</dbReference>
<evidence type="ECO:0000256" key="4">
    <source>
        <dbReference type="ARBA" id="ARBA00022771"/>
    </source>
</evidence>
<feature type="region of interest" description="Disordered" evidence="7">
    <location>
        <begin position="570"/>
        <end position="594"/>
    </location>
</feature>
<dbReference type="Pfam" id="PF00097">
    <property type="entry name" value="zf-C3HC4"/>
    <property type="match status" value="1"/>
</dbReference>
<dbReference type="Gene3D" id="3.30.40.10">
    <property type="entry name" value="Zinc/RING finger domain, C3HC4 (zinc finger)"/>
    <property type="match status" value="1"/>
</dbReference>
<accession>A0A0J9X5V9</accession>
<dbReference type="PROSITE" id="PS00518">
    <property type="entry name" value="ZF_RING_1"/>
    <property type="match status" value="1"/>
</dbReference>
<dbReference type="InterPro" id="IPR017907">
    <property type="entry name" value="Znf_RING_CS"/>
</dbReference>
<keyword evidence="3" id="KW-0479">Metal-binding</keyword>
<keyword evidence="4 6" id="KW-0863">Zinc-finger</keyword>
<feature type="compositionally biased region" description="Low complexity" evidence="7">
    <location>
        <begin position="54"/>
        <end position="85"/>
    </location>
</feature>
<dbReference type="GO" id="GO:0000976">
    <property type="term" value="F:transcription cis-regulatory region binding"/>
    <property type="evidence" value="ECO:0007669"/>
    <property type="project" value="TreeGrafter"/>
</dbReference>
<feature type="region of interest" description="Disordered" evidence="7">
    <location>
        <begin position="1"/>
        <end position="88"/>
    </location>
</feature>
<dbReference type="InterPro" id="IPR001841">
    <property type="entry name" value="Znf_RING"/>
</dbReference>
<evidence type="ECO:0000256" key="1">
    <source>
        <dbReference type="ARBA" id="ARBA00004496"/>
    </source>
</evidence>
<evidence type="ECO:0000256" key="3">
    <source>
        <dbReference type="ARBA" id="ARBA00022723"/>
    </source>
</evidence>
<gene>
    <name evidence="9" type="ORF">BN980_GECA03s03271g</name>
</gene>
<evidence type="ECO:0000259" key="8">
    <source>
        <dbReference type="PROSITE" id="PS50089"/>
    </source>
</evidence>
<dbReference type="AlphaFoldDB" id="A0A0J9X5V9"/>
<feature type="compositionally biased region" description="Low complexity" evidence="7">
    <location>
        <begin position="9"/>
        <end position="32"/>
    </location>
</feature>
<feature type="region of interest" description="Disordered" evidence="7">
    <location>
        <begin position="712"/>
        <end position="741"/>
    </location>
</feature>
<evidence type="ECO:0000256" key="7">
    <source>
        <dbReference type="SAM" id="MobiDB-lite"/>
    </source>
</evidence>
<dbReference type="InterPro" id="IPR039739">
    <property type="entry name" value="MAG2/RNF10"/>
</dbReference>
<dbReference type="EMBL" id="CCBN010000003">
    <property type="protein sequence ID" value="CDO52522.1"/>
    <property type="molecule type" value="Genomic_DNA"/>
</dbReference>
<evidence type="ECO:0000256" key="5">
    <source>
        <dbReference type="ARBA" id="ARBA00022833"/>
    </source>
</evidence>
<feature type="compositionally biased region" description="Low complexity" evidence="7">
    <location>
        <begin position="142"/>
        <end position="159"/>
    </location>
</feature>
<dbReference type="PROSITE" id="PS50089">
    <property type="entry name" value="ZF_RING_2"/>
    <property type="match status" value="1"/>
</dbReference>
<comment type="caution">
    <text evidence="9">The sequence shown here is derived from an EMBL/GenBank/DDBJ whole genome shotgun (WGS) entry which is preliminary data.</text>
</comment>
<evidence type="ECO:0000313" key="9">
    <source>
        <dbReference type="EMBL" id="CDO52522.1"/>
    </source>
</evidence>
<sequence>MTDSHKFDASVPAFVPKAPVAATPEQPDDQQPPTQPPTQPKGGKNTGKSRRNNRNQQRSSNSNGTNQHQQSSRRSNQNNHNNNSNGKWNLEDYIDEAELVQRNRKGQISLTHMLDQPRSSYDFRNAPSRRGGYNGGGGNGGSRRPPSSGGSHSNSHGSNLYSISSHHPPADKTTYINTTCRFVLDPRDSEVYAPLLVDPDIPVPMERVMRILARPSACPICLEDIPKAPRMLQCGHIMCLPCLIRYVESVTGSTSLNTPSGTAASLHNGISIGYNPSNQQLTHQYQKPPIVECPLCSDEIKVNRVKPVSFLLFDERFELPKEGQDVVLNLMFRPQGAANSMPLTTVSNNGAGHLPVPMRAFTEVPAIEDNNIASRYSRLVKGSREYVFKELNRELSELEGQRDEELALYQDQALAKYHNQAISQVKKLRFEADEIFKEEEAQALSLLSLGPARGPGEVEVVAEHFDDNTAYYFYQTAFDSDIKFFLAPLDVKVLRTEYGGAYSTMPSSLVVKVDNIVFGNYINDELKKRLKYMGNIPAGTQVAFIECRWNITNMSKPTLDMYAKELSKRKRLKADKKKRENTQARRIQQQEKSELRENLLRESGIDIGGDVGFPEGTAAAEEEYKRSLREAPSLPPVHNSVPMTAGDGSEGDDAAAATFAGPAKPNLTKTVWGTQVPDVRDDPYLLHDDDDGMYDLAQGVQRSLELVDLSALNNTGNNGSGNSSRKGRKKVLLTSTSGGRR</sequence>
<dbReference type="InterPro" id="IPR013083">
    <property type="entry name" value="Znf_RING/FYVE/PHD"/>
</dbReference>
<feature type="compositionally biased region" description="Gly residues" evidence="7">
    <location>
        <begin position="132"/>
        <end position="141"/>
    </location>
</feature>
<proteinExistence type="predicted"/>
<organism evidence="9 10">
    <name type="scientific">Geotrichum candidum</name>
    <name type="common">Oospora lactis</name>
    <name type="synonym">Dipodascus geotrichum</name>
    <dbReference type="NCBI Taxonomy" id="1173061"/>
    <lineage>
        <taxon>Eukaryota</taxon>
        <taxon>Fungi</taxon>
        <taxon>Dikarya</taxon>
        <taxon>Ascomycota</taxon>
        <taxon>Saccharomycotina</taxon>
        <taxon>Dipodascomycetes</taxon>
        <taxon>Dipodascales</taxon>
        <taxon>Dipodascaceae</taxon>
        <taxon>Geotrichum</taxon>
    </lineage>
</organism>
<evidence type="ECO:0000256" key="6">
    <source>
        <dbReference type="PROSITE-ProRule" id="PRU00175"/>
    </source>
</evidence>
<dbReference type="SUPFAM" id="SSF57850">
    <property type="entry name" value="RING/U-box"/>
    <property type="match status" value="1"/>
</dbReference>
<feature type="domain" description="RING-type" evidence="8">
    <location>
        <begin position="218"/>
        <end position="297"/>
    </location>
</feature>
<protein>
    <recommendedName>
        <fullName evidence="8">RING-type domain-containing protein</fullName>
    </recommendedName>
</protein>
<dbReference type="GO" id="GO:0005737">
    <property type="term" value="C:cytoplasm"/>
    <property type="evidence" value="ECO:0007669"/>
    <property type="project" value="UniProtKB-SubCell"/>
</dbReference>
<dbReference type="Proteomes" id="UP000242525">
    <property type="component" value="Unassembled WGS sequence"/>
</dbReference>
<dbReference type="PANTHER" id="PTHR12983:SF9">
    <property type="entry name" value="E3 UBIQUITIN-PROTEIN LIGASE RNF10"/>
    <property type="match status" value="1"/>
</dbReference>
<keyword evidence="10" id="KW-1185">Reference proteome</keyword>
<keyword evidence="5" id="KW-0862">Zinc</keyword>
<dbReference type="InterPro" id="IPR018957">
    <property type="entry name" value="Znf_C3HC4_RING-type"/>
</dbReference>
<dbReference type="OrthoDB" id="302966at2759"/>
<dbReference type="STRING" id="1173061.A0A0J9X5V9"/>
<feature type="compositionally biased region" description="Basic and acidic residues" evidence="7">
    <location>
        <begin position="577"/>
        <end position="594"/>
    </location>
</feature>
<comment type="subcellular location">
    <subcellularLocation>
        <location evidence="1">Cytoplasm</location>
    </subcellularLocation>
</comment>